<evidence type="ECO:0000256" key="1">
    <source>
        <dbReference type="SAM" id="SignalP"/>
    </source>
</evidence>
<feature type="chain" id="PRO_5002671399" evidence="1">
    <location>
        <begin position="24"/>
        <end position="149"/>
    </location>
</feature>
<sequence>MRNLIRVALGAVVLAASVQAAVAADDLVWIRTATVGGVEVRLPTTMRANGTMCVGYVARASREVTGELDLAISEICGKPVVPRSLSANGAESLEGYAWTKVGKGDLSIEIPQSVAESKQGYRLLPSGAGKKCALTNVVITGNADVRCAS</sequence>
<organism evidence="2 3">
    <name type="scientific">Burkholderia vietnamiensis (strain G4 / LMG 22486)</name>
    <name type="common">Burkholderia cepacia (strain R1808)</name>
    <dbReference type="NCBI Taxonomy" id="269482"/>
    <lineage>
        <taxon>Bacteria</taxon>
        <taxon>Pseudomonadati</taxon>
        <taxon>Pseudomonadota</taxon>
        <taxon>Betaproteobacteria</taxon>
        <taxon>Burkholderiales</taxon>
        <taxon>Burkholderiaceae</taxon>
        <taxon>Burkholderia</taxon>
        <taxon>Burkholderia cepacia complex</taxon>
    </lineage>
</organism>
<feature type="signal peptide" evidence="1">
    <location>
        <begin position="1"/>
        <end position="23"/>
    </location>
</feature>
<evidence type="ECO:0000313" key="2">
    <source>
        <dbReference type="EMBL" id="ABO60189.1"/>
    </source>
</evidence>
<keyword evidence="1" id="KW-0732">Signal</keyword>
<dbReference type="KEGG" id="bvi:Bcep1808_7312"/>
<reference evidence="2 3" key="1">
    <citation type="submission" date="2007-03" db="EMBL/GenBank/DDBJ databases">
        <title>Complete sequence of plasmid pBVIE03 of Burkholderia vietnamiensis G4.</title>
        <authorList>
            <consortium name="US DOE Joint Genome Institute"/>
            <person name="Copeland A."/>
            <person name="Lucas S."/>
            <person name="Lapidus A."/>
            <person name="Barry K."/>
            <person name="Detter J.C."/>
            <person name="Glavina del Rio T."/>
            <person name="Hammon N."/>
            <person name="Israni S."/>
            <person name="Dalin E."/>
            <person name="Tice H."/>
            <person name="Pitluck S."/>
            <person name="Chain P."/>
            <person name="Malfatti S."/>
            <person name="Shin M."/>
            <person name="Vergez L."/>
            <person name="Schmutz J."/>
            <person name="Larimer F."/>
            <person name="Land M."/>
            <person name="Hauser L."/>
            <person name="Kyrpides N."/>
            <person name="Tiedje J."/>
            <person name="Richardson P."/>
        </authorList>
    </citation>
    <scope>NUCLEOTIDE SEQUENCE [LARGE SCALE GENOMIC DNA]</scope>
    <source>
        <strain evidence="3">G4 / LMG 22486</strain>
        <plasmid evidence="2 3">pBVIE03</plasmid>
    </source>
</reference>
<dbReference type="Proteomes" id="UP000002287">
    <property type="component" value="Plasmid pBVIE03"/>
</dbReference>
<name>A4JV86_BURVG</name>
<keyword evidence="2" id="KW-0614">Plasmid</keyword>
<protein>
    <submittedName>
        <fullName evidence="2">Uncharacterized protein</fullName>
    </submittedName>
</protein>
<dbReference type="HOGENOM" id="CLU_1746242_0_0_4"/>
<dbReference type="EMBL" id="CP000619">
    <property type="protein sequence ID" value="ABO60189.1"/>
    <property type="molecule type" value="Genomic_DNA"/>
</dbReference>
<gene>
    <name evidence="2" type="ordered locus">Bcep1808_7312</name>
</gene>
<geneLocation type="plasmid" evidence="2 3">
    <name>pBVIE03</name>
</geneLocation>
<evidence type="ECO:0000313" key="3">
    <source>
        <dbReference type="Proteomes" id="UP000002287"/>
    </source>
</evidence>
<proteinExistence type="predicted"/>
<dbReference type="AlphaFoldDB" id="A4JV86"/>
<accession>A4JV86</accession>